<protein>
    <submittedName>
        <fullName evidence="1">Uncharacterized protein</fullName>
    </submittedName>
</protein>
<sequence length="99" mass="11939">MQIRCEIVDQQFLSFLFTFFVYHRAVQIQDKHFDSTTFPTFPQISWYIEEHCLKEQDKAHPLIIFVILDLIFSFYVTCHPRLNNILSNTSTQSVRYCER</sequence>
<dbReference type="AlphaFoldDB" id="A0A8D8W918"/>
<proteinExistence type="predicted"/>
<reference evidence="1" key="1">
    <citation type="submission" date="2021-05" db="EMBL/GenBank/DDBJ databases">
        <authorList>
            <person name="Alioto T."/>
            <person name="Alioto T."/>
            <person name="Gomez Garrido J."/>
        </authorList>
    </citation>
    <scope>NUCLEOTIDE SEQUENCE</scope>
</reference>
<name>A0A8D8W918_9HEMI</name>
<evidence type="ECO:0000313" key="1">
    <source>
        <dbReference type="EMBL" id="CAG6651553.1"/>
    </source>
</evidence>
<organism evidence="1">
    <name type="scientific">Cacopsylla melanoneura</name>
    <dbReference type="NCBI Taxonomy" id="428564"/>
    <lineage>
        <taxon>Eukaryota</taxon>
        <taxon>Metazoa</taxon>
        <taxon>Ecdysozoa</taxon>
        <taxon>Arthropoda</taxon>
        <taxon>Hexapoda</taxon>
        <taxon>Insecta</taxon>
        <taxon>Pterygota</taxon>
        <taxon>Neoptera</taxon>
        <taxon>Paraneoptera</taxon>
        <taxon>Hemiptera</taxon>
        <taxon>Sternorrhyncha</taxon>
        <taxon>Psylloidea</taxon>
        <taxon>Psyllidae</taxon>
        <taxon>Psyllinae</taxon>
        <taxon>Cacopsylla</taxon>
    </lineage>
</organism>
<dbReference type="EMBL" id="HBUF01168157">
    <property type="protein sequence ID" value="CAG6651553.1"/>
    <property type="molecule type" value="Transcribed_RNA"/>
</dbReference>
<accession>A0A8D8W918</accession>